<feature type="transmembrane region" description="Helical" evidence="6">
    <location>
        <begin position="163"/>
        <end position="184"/>
    </location>
</feature>
<comment type="caution">
    <text evidence="8">The sequence shown here is derived from an EMBL/GenBank/DDBJ whole genome shotgun (WGS) entry which is preliminary data.</text>
</comment>
<gene>
    <name evidence="8" type="ORF">C7380_11046</name>
</gene>
<evidence type="ECO:0000256" key="4">
    <source>
        <dbReference type="ARBA" id="ARBA00022989"/>
    </source>
</evidence>
<dbReference type="Pfam" id="PF00482">
    <property type="entry name" value="T2SSF"/>
    <property type="match status" value="1"/>
</dbReference>
<comment type="subcellular location">
    <subcellularLocation>
        <location evidence="1">Cell membrane</location>
        <topology evidence="1">Multi-pass membrane protein</topology>
    </subcellularLocation>
</comment>
<dbReference type="PANTHER" id="PTHR30012">
    <property type="entry name" value="GENERAL SECRETION PATHWAY PROTEIN"/>
    <property type="match status" value="1"/>
</dbReference>
<dbReference type="InterPro" id="IPR018076">
    <property type="entry name" value="T2SS_GspF_dom"/>
</dbReference>
<evidence type="ECO:0000256" key="3">
    <source>
        <dbReference type="ARBA" id="ARBA00022692"/>
    </source>
</evidence>
<evidence type="ECO:0000313" key="9">
    <source>
        <dbReference type="Proteomes" id="UP000245921"/>
    </source>
</evidence>
<dbReference type="InterPro" id="IPR003004">
    <property type="entry name" value="GspF/PilC"/>
</dbReference>
<sequence length="379" mass="46040">MKYLFLINYFDKILKKEIEVYVVSKRLEDIYDLMNIEEFEIKNIKKVGYYMENKKLNMKNMQFISENFYMMMSSDIKILDILSFLTFNEDIDKFIRGIISKSYFMIRKGFEFNESFNFFEYDEYFRYSMSYCDTYKMILNTFNNMKNYYKSVRISTDEIKKSTFYPSSVLITILFVLLLLKFYIIPTFSNYMDIKFSFFIPTFLIFLISFLVVFIFIAIFFAKKNDLIVMNMPLIRKFYRNYIFYKFSRDVFLLISNRFTIYNAFDKVLQYINSNYIFENFFKVSVELEKGKELSEILFDNKHYQEFTFMFSVSDKTGNYLEVFSFLSTYFYENLKRTLNRVNKMVEPILILILGIIVFSIAFELFDKVYIGGIDSYEF</sequence>
<evidence type="ECO:0000259" key="7">
    <source>
        <dbReference type="Pfam" id="PF00482"/>
    </source>
</evidence>
<evidence type="ECO:0000256" key="1">
    <source>
        <dbReference type="ARBA" id="ARBA00004651"/>
    </source>
</evidence>
<feature type="domain" description="Type II secretion system protein GspF" evidence="7">
    <location>
        <begin position="247"/>
        <end position="362"/>
    </location>
</feature>
<feature type="transmembrane region" description="Helical" evidence="6">
    <location>
        <begin position="196"/>
        <end position="222"/>
    </location>
</feature>
<dbReference type="GO" id="GO:0005886">
    <property type="term" value="C:plasma membrane"/>
    <property type="evidence" value="ECO:0007669"/>
    <property type="project" value="UniProtKB-SubCell"/>
</dbReference>
<dbReference type="PANTHER" id="PTHR30012:SF0">
    <property type="entry name" value="TYPE II SECRETION SYSTEM PROTEIN F-RELATED"/>
    <property type="match status" value="1"/>
</dbReference>
<dbReference type="RefSeq" id="WP_109604974.1">
    <property type="nucleotide sequence ID" value="NZ_JAMHJO010000002.1"/>
</dbReference>
<organism evidence="8 9">
    <name type="scientific">Oceanotoga teriensis</name>
    <dbReference type="NCBI Taxonomy" id="515440"/>
    <lineage>
        <taxon>Bacteria</taxon>
        <taxon>Thermotogati</taxon>
        <taxon>Thermotogota</taxon>
        <taxon>Thermotogae</taxon>
        <taxon>Petrotogales</taxon>
        <taxon>Petrotogaceae</taxon>
        <taxon>Oceanotoga</taxon>
    </lineage>
</organism>
<feature type="transmembrane region" description="Helical" evidence="6">
    <location>
        <begin position="345"/>
        <end position="363"/>
    </location>
</feature>
<evidence type="ECO:0000256" key="5">
    <source>
        <dbReference type="ARBA" id="ARBA00023136"/>
    </source>
</evidence>
<keyword evidence="2" id="KW-1003">Cell membrane</keyword>
<keyword evidence="5 6" id="KW-0472">Membrane</keyword>
<proteinExistence type="predicted"/>
<evidence type="ECO:0000256" key="2">
    <source>
        <dbReference type="ARBA" id="ARBA00022475"/>
    </source>
</evidence>
<dbReference type="EMBL" id="QGGI01000010">
    <property type="protein sequence ID" value="PWJ92053.1"/>
    <property type="molecule type" value="Genomic_DNA"/>
</dbReference>
<reference evidence="8 9" key="1">
    <citation type="submission" date="2018-05" db="EMBL/GenBank/DDBJ databases">
        <title>Genomic Encyclopedia of Type Strains, Phase IV (KMG-IV): sequencing the most valuable type-strain genomes for metagenomic binning, comparative biology and taxonomic classification.</title>
        <authorList>
            <person name="Goeker M."/>
        </authorList>
    </citation>
    <scope>NUCLEOTIDE SEQUENCE [LARGE SCALE GENOMIC DNA]</scope>
    <source>
        <strain evidence="8 9">DSM 24906</strain>
    </source>
</reference>
<evidence type="ECO:0000256" key="6">
    <source>
        <dbReference type="SAM" id="Phobius"/>
    </source>
</evidence>
<evidence type="ECO:0000313" key="8">
    <source>
        <dbReference type="EMBL" id="PWJ92053.1"/>
    </source>
</evidence>
<keyword evidence="9" id="KW-1185">Reference proteome</keyword>
<keyword evidence="4 6" id="KW-1133">Transmembrane helix</keyword>
<dbReference type="AlphaFoldDB" id="A0AA45C6F9"/>
<name>A0AA45C6F9_9BACT</name>
<accession>A0AA45C6F9</accession>
<keyword evidence="3 6" id="KW-0812">Transmembrane</keyword>
<dbReference type="Proteomes" id="UP000245921">
    <property type="component" value="Unassembled WGS sequence"/>
</dbReference>
<protein>
    <submittedName>
        <fullName evidence="8">Type IV pilus assembly protein PilC</fullName>
    </submittedName>
</protein>